<feature type="compositionally biased region" description="Polar residues" evidence="1">
    <location>
        <begin position="1"/>
        <end position="18"/>
    </location>
</feature>
<dbReference type="Proteomes" id="UP000694867">
    <property type="component" value="Unplaced"/>
</dbReference>
<evidence type="ECO:0000256" key="1">
    <source>
        <dbReference type="SAM" id="MobiDB-lite"/>
    </source>
</evidence>
<gene>
    <name evidence="4" type="primary">LOC100897275</name>
</gene>
<dbReference type="Gene3D" id="2.30.30.140">
    <property type="match status" value="1"/>
</dbReference>
<dbReference type="InterPro" id="IPR050621">
    <property type="entry name" value="Tudor_domain_containing"/>
</dbReference>
<dbReference type="InterPro" id="IPR002999">
    <property type="entry name" value="Tudor"/>
</dbReference>
<evidence type="ECO:0000313" key="4">
    <source>
        <dbReference type="RefSeq" id="XP_003748376.2"/>
    </source>
</evidence>
<dbReference type="Pfam" id="PF00567">
    <property type="entry name" value="TUDOR"/>
    <property type="match status" value="1"/>
</dbReference>
<proteinExistence type="predicted"/>
<name>A0AAJ6W108_9ACAR</name>
<feature type="domain" description="Tudor" evidence="2">
    <location>
        <begin position="383"/>
        <end position="442"/>
    </location>
</feature>
<feature type="region of interest" description="Disordered" evidence="1">
    <location>
        <begin position="199"/>
        <end position="218"/>
    </location>
</feature>
<feature type="compositionally biased region" description="Basic and acidic residues" evidence="1">
    <location>
        <begin position="138"/>
        <end position="148"/>
    </location>
</feature>
<evidence type="ECO:0000313" key="3">
    <source>
        <dbReference type="Proteomes" id="UP000694867"/>
    </source>
</evidence>
<evidence type="ECO:0000259" key="2">
    <source>
        <dbReference type="PROSITE" id="PS50304"/>
    </source>
</evidence>
<dbReference type="PANTHER" id="PTHR22948:SF29">
    <property type="entry name" value="FI02030P-RELATED"/>
    <property type="match status" value="1"/>
</dbReference>
<reference evidence="4" key="1">
    <citation type="submission" date="2025-08" db="UniProtKB">
        <authorList>
            <consortium name="RefSeq"/>
        </authorList>
    </citation>
    <scope>IDENTIFICATION</scope>
</reference>
<dbReference type="GeneID" id="100897275"/>
<dbReference type="PANTHER" id="PTHR22948">
    <property type="entry name" value="TUDOR DOMAIN CONTAINING PROTEIN"/>
    <property type="match status" value="1"/>
</dbReference>
<dbReference type="AlphaFoldDB" id="A0AAJ6W108"/>
<dbReference type="SMART" id="SM00333">
    <property type="entry name" value="TUDOR"/>
    <property type="match status" value="1"/>
</dbReference>
<dbReference type="FunFam" id="2.30.30.140:FF:000018">
    <property type="entry name" value="Serine/threonine-protein kinase 31"/>
    <property type="match status" value="1"/>
</dbReference>
<organism evidence="3 4">
    <name type="scientific">Galendromus occidentalis</name>
    <name type="common">western predatory mite</name>
    <dbReference type="NCBI Taxonomy" id="34638"/>
    <lineage>
        <taxon>Eukaryota</taxon>
        <taxon>Metazoa</taxon>
        <taxon>Ecdysozoa</taxon>
        <taxon>Arthropoda</taxon>
        <taxon>Chelicerata</taxon>
        <taxon>Arachnida</taxon>
        <taxon>Acari</taxon>
        <taxon>Parasitiformes</taxon>
        <taxon>Mesostigmata</taxon>
        <taxon>Gamasina</taxon>
        <taxon>Phytoseioidea</taxon>
        <taxon>Phytoseiidae</taxon>
        <taxon>Typhlodrominae</taxon>
        <taxon>Galendromus</taxon>
    </lineage>
</organism>
<keyword evidence="3" id="KW-1185">Reference proteome</keyword>
<dbReference type="KEGG" id="goe:100897275"/>
<accession>A0AAJ6W108</accession>
<sequence>MSVSSSNADKPSDSTSHLTDCDRIPERMPVTCSATDVSDSIAGPSTEPEETSKPISDPIPATDADPHAEATPEGVLVNLRDENQLDSDDDTDERPNHVLEQSRVSDPDKIIELELAARPRASSLDPDGDLGFCSTRDSSSDSGREKIAETSNDGSSPSITNVTQPCEERDQSLSFIGDDSLGMTSDGELPEIVARTPTQMSASGSELDAVLKGSPDSSISLEEPLLESRGHGDFSLAADSGISHQTTKYRSGRESNHSNGSIDGFCSPVLSEANTLTNAQMCPQLYEIDELARSLEKRWSLNDMMAELVIEDVPLRNVPKSGSKPEDIREFRIPPPMEHVEAVVSYASEKSLYVQLLLDEKDILALDGAIQSGGSSPPLKFFEVQPGDFVLCQYEVDDRFYRARLLRARGDDKFEVRFVDYGNRCVASVKNMRRLPENLRDLGRSAIKCDFSQNLRANAAALKQTLQEISEESYFLVCFDKKYRDRDPRSPIFTIIDAQRVDGSPLLQIPTQKSLGPVDSKLLVRNLELKAHGLASVDLMEDLDHMSTVVDRINDLPPLPCGKINARVGSLVVYEGQRAEIIWVMPGELVSLELIDDPRKKLENIRLENCRALPLAAIDIPPAAPRMVRVEKLESVEKLRGLCPLESGIEMIVVGAGVPPVVKFPCVE</sequence>
<dbReference type="PROSITE" id="PS50304">
    <property type="entry name" value="TUDOR"/>
    <property type="match status" value="1"/>
</dbReference>
<dbReference type="CTD" id="37417"/>
<feature type="compositionally biased region" description="Polar residues" evidence="1">
    <location>
        <begin position="149"/>
        <end position="164"/>
    </location>
</feature>
<feature type="compositionally biased region" description="Basic and acidic residues" evidence="1">
    <location>
        <begin position="103"/>
        <end position="117"/>
    </location>
</feature>
<protein>
    <submittedName>
        <fullName evidence="4">Uncharacterized protein LOC100897275</fullName>
    </submittedName>
</protein>
<feature type="region of interest" description="Disordered" evidence="1">
    <location>
        <begin position="1"/>
        <end position="167"/>
    </location>
</feature>
<dbReference type="SUPFAM" id="SSF63748">
    <property type="entry name" value="Tudor/PWWP/MBT"/>
    <property type="match status" value="1"/>
</dbReference>
<dbReference type="RefSeq" id="XP_003748376.2">
    <property type="nucleotide sequence ID" value="XM_003748328.2"/>
</dbReference>